<accession>A0AA41U9G4</accession>
<keyword evidence="3" id="KW-1185">Reference proteome</keyword>
<evidence type="ECO:0000313" key="3">
    <source>
        <dbReference type="Proteomes" id="UP001165405"/>
    </source>
</evidence>
<dbReference type="EMBL" id="JAKGSG010000033">
    <property type="protein sequence ID" value="MCF4121592.1"/>
    <property type="molecule type" value="Genomic_DNA"/>
</dbReference>
<name>A0AA41U9G4_9MICO</name>
<gene>
    <name evidence="2" type="ORF">L1785_11420</name>
</gene>
<dbReference type="AlphaFoldDB" id="A0AA41U9G4"/>
<evidence type="ECO:0000256" key="1">
    <source>
        <dbReference type="SAM" id="MobiDB-lite"/>
    </source>
</evidence>
<evidence type="ECO:0000313" key="2">
    <source>
        <dbReference type="EMBL" id="MCF4121592.1"/>
    </source>
</evidence>
<feature type="compositionally biased region" description="Gly residues" evidence="1">
    <location>
        <begin position="320"/>
        <end position="332"/>
    </location>
</feature>
<dbReference type="Proteomes" id="UP001165405">
    <property type="component" value="Unassembled WGS sequence"/>
</dbReference>
<feature type="region of interest" description="Disordered" evidence="1">
    <location>
        <begin position="312"/>
        <end position="340"/>
    </location>
</feature>
<proteinExistence type="predicted"/>
<dbReference type="RefSeq" id="WP_236089390.1">
    <property type="nucleotide sequence ID" value="NZ_JAKGSG010000033.1"/>
</dbReference>
<evidence type="ECO:0008006" key="4">
    <source>
        <dbReference type="Google" id="ProtNLM"/>
    </source>
</evidence>
<protein>
    <recommendedName>
        <fullName evidence="4">DUF559 domain-containing protein</fullName>
    </recommendedName>
</protein>
<comment type="caution">
    <text evidence="2">The sequence shown here is derived from an EMBL/GenBank/DDBJ whole genome shotgun (WGS) entry which is preliminary data.</text>
</comment>
<feature type="region of interest" description="Disordered" evidence="1">
    <location>
        <begin position="352"/>
        <end position="389"/>
    </location>
</feature>
<sequence>MTPIHSDILIAREHDRDALRRALRTGSVEQLRRGAYRAARGGAAPTDRFHAARDQAVARVVAVGRQLGEACVSHESAALLHGLRLWRLPTQVHVVQGYNPSSASAPDIARHRVTLDDHERAVIGGVVTTSLPRTVADCLATLHPLRALVIADHALASGMDRAAASGCVDARRDPRGRRRAQLVLQLADSGAESAWESWLRYAVLRADLPRPTTQLPVWTPYGAYRADLGWEGFRLLAEFDGRVKYRPGALGAGYDAERALFDEKRREDHIREDGWSVVRVTSSDTPDQAVARIARRMPESARERMRLVRLLPHPSTDRPWGGGSGGGGGPRGRGAPPPPRAFIAFWGRDRQPGLPITRPTADHAAPSLAGHSYTGGYPILPRRVGSARS</sequence>
<reference evidence="2" key="1">
    <citation type="submission" date="2022-01" db="EMBL/GenBank/DDBJ databases">
        <title>Antribacter sp. nov., isolated from Guizhou of China.</title>
        <authorList>
            <person name="Chengliang C."/>
            <person name="Ya Z."/>
        </authorList>
    </citation>
    <scope>NUCLEOTIDE SEQUENCE</scope>
    <source>
        <strain evidence="2">KLBMP 9083</strain>
    </source>
</reference>
<organism evidence="2 3">
    <name type="scientific">Antribacter soli</name>
    <dbReference type="NCBI Taxonomy" id="2910976"/>
    <lineage>
        <taxon>Bacteria</taxon>
        <taxon>Bacillati</taxon>
        <taxon>Actinomycetota</taxon>
        <taxon>Actinomycetes</taxon>
        <taxon>Micrococcales</taxon>
        <taxon>Promicromonosporaceae</taxon>
        <taxon>Antribacter</taxon>
    </lineage>
</organism>